<reference evidence="2" key="1">
    <citation type="submission" date="2022-12" db="EMBL/GenBank/DDBJ databases">
        <title>Chromosome-Level Genome Assembly of Japanese Cedar (Cryptomeriajaponica D. Don).</title>
        <authorList>
            <person name="Fujino T."/>
            <person name="Yamaguchi K."/>
            <person name="Yokoyama T."/>
            <person name="Hamanaka T."/>
            <person name="Harazono Y."/>
            <person name="Kamada H."/>
            <person name="Kobayashi W."/>
            <person name="Ujino-Ihara T."/>
            <person name="Uchiyama K."/>
            <person name="Matsumoto A."/>
            <person name="Izuno A."/>
            <person name="Tsumura Y."/>
            <person name="Toyoda A."/>
            <person name="Shigenobu S."/>
            <person name="Moriguchi Y."/>
            <person name="Ueno S."/>
            <person name="Kasahara M."/>
        </authorList>
    </citation>
    <scope>NUCLEOTIDE SEQUENCE</scope>
</reference>
<evidence type="ECO:0000313" key="2">
    <source>
        <dbReference type="EMBL" id="GLJ58412.1"/>
    </source>
</evidence>
<gene>
    <name evidence="1" type="ORF">SUGI_1372960</name>
    <name evidence="2" type="ORF">SUGI_1447080</name>
</gene>
<dbReference type="EMBL" id="BSEH01000374">
    <property type="protein sequence ID" value="GLJ58412.1"/>
    <property type="molecule type" value="Genomic_DNA"/>
</dbReference>
<dbReference type="AlphaFoldDB" id="A0AAD3NT15"/>
<dbReference type="EMBL" id="BSEH01000190">
    <property type="protein sequence ID" value="GLJ57772.1"/>
    <property type="molecule type" value="Genomic_DNA"/>
</dbReference>
<organism evidence="2 3">
    <name type="scientific">Cryptomeria japonica</name>
    <name type="common">Japanese cedar</name>
    <name type="synonym">Cupressus japonica</name>
    <dbReference type="NCBI Taxonomy" id="3369"/>
    <lineage>
        <taxon>Eukaryota</taxon>
        <taxon>Viridiplantae</taxon>
        <taxon>Streptophyta</taxon>
        <taxon>Embryophyta</taxon>
        <taxon>Tracheophyta</taxon>
        <taxon>Spermatophyta</taxon>
        <taxon>Pinopsida</taxon>
        <taxon>Pinidae</taxon>
        <taxon>Conifers II</taxon>
        <taxon>Cupressales</taxon>
        <taxon>Cupressaceae</taxon>
        <taxon>Cryptomeria</taxon>
    </lineage>
</organism>
<keyword evidence="3" id="KW-1185">Reference proteome</keyword>
<evidence type="ECO:0000313" key="3">
    <source>
        <dbReference type="Proteomes" id="UP001234787"/>
    </source>
</evidence>
<name>A0AAD3NT15_CRYJA</name>
<dbReference type="Proteomes" id="UP001234787">
    <property type="component" value="Unassembled WGS sequence"/>
</dbReference>
<accession>A0AAD3NT15</accession>
<sequence>MNKQARIHFLLVKGRPFQRRLVKVIASYLARNSSEHQAAEAAKEEALLRGGVGCSVRACHKQARQKRRQPGEAAKKELARPGISQSIVERINCSACPGPLGLNRVEQPGNGTFRGNSTSFERANSSLLALSLRVIREYHLSLSMEGTAWHPATSVLA</sequence>
<proteinExistence type="predicted"/>
<protein>
    <submittedName>
        <fullName evidence="2">Uncharacterized protein</fullName>
    </submittedName>
</protein>
<evidence type="ECO:0000313" key="1">
    <source>
        <dbReference type="EMBL" id="GLJ57772.1"/>
    </source>
</evidence>
<comment type="caution">
    <text evidence="2">The sequence shown here is derived from an EMBL/GenBank/DDBJ whole genome shotgun (WGS) entry which is preliminary data.</text>
</comment>